<dbReference type="EnsemblBacteria" id="AAS94456">
    <property type="protein sequence ID" value="AAS94456"/>
    <property type="gene ID" value="DVUA0141"/>
</dbReference>
<accession>Q72WE8</accession>
<protein>
    <submittedName>
        <fullName evidence="1">Uncharacterized protein</fullName>
    </submittedName>
</protein>
<name>Q72WE8_NITV2</name>
<dbReference type="HOGENOM" id="CLU_2616293_0_0_7"/>
<gene>
    <name evidence="1" type="ordered locus">DVUA0141</name>
</gene>
<proteinExistence type="predicted"/>
<dbReference type="KEGG" id="dvu:DVUA0141"/>
<evidence type="ECO:0000313" key="2">
    <source>
        <dbReference type="Proteomes" id="UP000002194"/>
    </source>
</evidence>
<keyword evidence="2" id="KW-1185">Reference proteome</keyword>
<dbReference type="EMBL" id="AE017286">
    <property type="protein sequence ID" value="AAS94456.1"/>
    <property type="molecule type" value="Genomic_DNA"/>
</dbReference>
<organism evidence="1 2">
    <name type="scientific">Nitratidesulfovibrio vulgaris (strain ATCC 29579 / DSM 644 / CCUG 34227 / NCIMB 8303 / VKM B-1760 / Hildenborough)</name>
    <name type="common">Desulfovibrio vulgaris</name>
    <dbReference type="NCBI Taxonomy" id="882"/>
    <lineage>
        <taxon>Bacteria</taxon>
        <taxon>Pseudomonadati</taxon>
        <taxon>Thermodesulfobacteriota</taxon>
        <taxon>Desulfovibrionia</taxon>
        <taxon>Desulfovibrionales</taxon>
        <taxon>Desulfovibrionaceae</taxon>
        <taxon>Nitratidesulfovibrio</taxon>
    </lineage>
</organism>
<geneLocation type="plasmid" evidence="1 2">
    <name>pDV</name>
</geneLocation>
<evidence type="ECO:0000313" key="1">
    <source>
        <dbReference type="EMBL" id="AAS94456.1"/>
    </source>
</evidence>
<dbReference type="Proteomes" id="UP000002194">
    <property type="component" value="Plasmid pDV"/>
</dbReference>
<reference evidence="1 2" key="1">
    <citation type="journal article" date="2004" name="Nat. Biotechnol.">
        <title>The genome sequence of the anaerobic, sulfate-reducing bacterium Desulfovibrio vulgaris Hildenborough.</title>
        <authorList>
            <person name="Heidelberg J.F."/>
            <person name="Seshadri R."/>
            <person name="Haveman S.A."/>
            <person name="Hemme C.L."/>
            <person name="Paulsen I.T."/>
            <person name="Kolonay J.F."/>
            <person name="Eisen J.A."/>
            <person name="Ward N."/>
            <person name="Methe B."/>
            <person name="Brinkac L.M."/>
            <person name="Daugherty S.C."/>
            <person name="Deboy R.T."/>
            <person name="Dodson R.J."/>
            <person name="Durkin A.S."/>
            <person name="Madupu R."/>
            <person name="Nelson W.C."/>
            <person name="Sullivan S.A."/>
            <person name="Fouts D."/>
            <person name="Haft D.H."/>
            <person name="Selengut J."/>
            <person name="Peterson J.D."/>
            <person name="Davidsen T.M."/>
            <person name="Zafar N."/>
            <person name="Zhou L."/>
            <person name="Radune D."/>
            <person name="Dimitrov G."/>
            <person name="Hance M."/>
            <person name="Tran K."/>
            <person name="Khouri H."/>
            <person name="Gill J."/>
            <person name="Utterback T.R."/>
            <person name="Feldblyum T.V."/>
            <person name="Wall J.D."/>
            <person name="Voordouw G."/>
            <person name="Fraser C.M."/>
        </authorList>
    </citation>
    <scope>NUCLEOTIDE SEQUENCE [LARGE SCALE GENOMIC DNA]</scope>
    <source>
        <strain evidence="2">ATCC 29579 / DSM 644 / NCIMB 8303 / VKM B-1760 / Hildenborough</strain>
        <plasmid evidence="2">pDV</plasmid>
    </source>
</reference>
<dbReference type="AlphaFoldDB" id="Q72WE8"/>
<sequence length="78" mass="8851">MLPCTCFHGQTDSHGWIKEVREKVLNTAIMEYKTTSIAPQGIHHASGMQRCLSLVHHHVEPLYVMLSFGFALKCKAVW</sequence>
<keyword evidence="1" id="KW-0614">Plasmid</keyword>